<keyword evidence="7" id="KW-0378">Hydrolase</keyword>
<dbReference type="Gene3D" id="3.20.20.370">
    <property type="entry name" value="Glycoside hydrolase/deacetylase"/>
    <property type="match status" value="1"/>
</dbReference>
<keyword evidence="7" id="KW-0326">Glycosidase</keyword>
<dbReference type="PANTHER" id="PTHR34216:SF11">
    <property type="entry name" value="CHITOOLIGOSACCHARIDE DEACETYLASE"/>
    <property type="match status" value="1"/>
</dbReference>
<comment type="similarity">
    <text evidence="2">Belongs to the polysaccharide deacetylase family.</text>
</comment>
<reference evidence="7 8" key="1">
    <citation type="submission" date="2019-07" db="EMBL/GenBank/DDBJ databases">
        <title>Whole genome shotgun sequence of Methylobacterium gnaphalii NBRC 107716.</title>
        <authorList>
            <person name="Hosoyama A."/>
            <person name="Uohara A."/>
            <person name="Ohji S."/>
            <person name="Ichikawa N."/>
        </authorList>
    </citation>
    <scope>NUCLEOTIDE SEQUENCE [LARGE SCALE GENOMIC DNA]</scope>
    <source>
        <strain evidence="7 8">NBRC 107716</strain>
    </source>
</reference>
<sequence length="262" mass="28145">MLAVPLDGDVARAVNWRARLTHRLARHLRTSPVTLAPATPLVSFTFDDVPVCAATEGARMLVDYGGRGTFYISGSLIGTQARHWRVASEEHILALHEAGHEIGSHTYSHVFLPNLDSKGIVAESQRNGSCLRAIVPGLTLESFAFPYGFGSLPAKRTLAAIYRTSRGIVPGLNVGRADLQLLQANPLMDGRVDAAGIARMMDEALAKNGWLVFYGHDVVENPSPYGCSPALLEAALRAASDRGIPCVSVAEGLRRSLRRPAA</sequence>
<comment type="caution">
    <text evidence="7">The sequence shown here is derived from an EMBL/GenBank/DDBJ whole genome shotgun (WGS) entry which is preliminary data.</text>
</comment>
<dbReference type="InterPro" id="IPR002509">
    <property type="entry name" value="NODB_dom"/>
</dbReference>
<dbReference type="InterPro" id="IPR051398">
    <property type="entry name" value="Polysacch_Deacetylase"/>
</dbReference>
<dbReference type="Proteomes" id="UP000321750">
    <property type="component" value="Unassembled WGS sequence"/>
</dbReference>
<dbReference type="InterPro" id="IPR011330">
    <property type="entry name" value="Glyco_hydro/deAcase_b/a-brl"/>
</dbReference>
<organism evidence="7 8">
    <name type="scientific">Methylobacterium gnaphalii</name>
    <dbReference type="NCBI Taxonomy" id="1010610"/>
    <lineage>
        <taxon>Bacteria</taxon>
        <taxon>Pseudomonadati</taxon>
        <taxon>Pseudomonadota</taxon>
        <taxon>Alphaproteobacteria</taxon>
        <taxon>Hyphomicrobiales</taxon>
        <taxon>Methylobacteriaceae</taxon>
        <taxon>Methylobacterium</taxon>
    </lineage>
</organism>
<evidence type="ECO:0000256" key="2">
    <source>
        <dbReference type="ARBA" id="ARBA00010973"/>
    </source>
</evidence>
<evidence type="ECO:0000256" key="5">
    <source>
        <dbReference type="ARBA" id="ARBA00032976"/>
    </source>
</evidence>
<evidence type="ECO:0000256" key="1">
    <source>
        <dbReference type="ARBA" id="ARBA00003236"/>
    </source>
</evidence>
<keyword evidence="7" id="KW-0119">Carbohydrate metabolism</keyword>
<keyword evidence="8" id="KW-1185">Reference proteome</keyword>
<gene>
    <name evidence="7" type="ORF">MGN01_25380</name>
</gene>
<evidence type="ECO:0000313" key="7">
    <source>
        <dbReference type="EMBL" id="GEP10693.1"/>
    </source>
</evidence>
<dbReference type="PANTHER" id="PTHR34216">
    <property type="match status" value="1"/>
</dbReference>
<accession>A0A512JLA0</accession>
<keyword evidence="7" id="KW-0624">Polysaccharide degradation</keyword>
<evidence type="ECO:0000256" key="3">
    <source>
        <dbReference type="ARBA" id="ARBA00020071"/>
    </source>
</evidence>
<comment type="function">
    <text evidence="1">Is involved in generating a small heat-stable compound (Nod), an acylated oligomer of N-acetylglucosamine, that stimulates mitosis in various plant protoplasts.</text>
</comment>
<protein>
    <recommendedName>
        <fullName evidence="3">Chitooligosaccharide deacetylase</fullName>
    </recommendedName>
    <alternativeName>
        <fullName evidence="5">Nodulation protein B</fullName>
    </alternativeName>
</protein>
<evidence type="ECO:0000259" key="6">
    <source>
        <dbReference type="PROSITE" id="PS51677"/>
    </source>
</evidence>
<evidence type="ECO:0000313" key="8">
    <source>
        <dbReference type="Proteomes" id="UP000321750"/>
    </source>
</evidence>
<feature type="domain" description="NodB homology" evidence="6">
    <location>
        <begin position="40"/>
        <end position="262"/>
    </location>
</feature>
<evidence type="ECO:0000256" key="4">
    <source>
        <dbReference type="ARBA" id="ARBA00022729"/>
    </source>
</evidence>
<dbReference type="GO" id="GO:0016810">
    <property type="term" value="F:hydrolase activity, acting on carbon-nitrogen (but not peptide) bonds"/>
    <property type="evidence" value="ECO:0007669"/>
    <property type="project" value="InterPro"/>
</dbReference>
<dbReference type="GO" id="GO:0016798">
    <property type="term" value="F:hydrolase activity, acting on glycosyl bonds"/>
    <property type="evidence" value="ECO:0007669"/>
    <property type="project" value="UniProtKB-KW"/>
</dbReference>
<dbReference type="GO" id="GO:0045493">
    <property type="term" value="P:xylan catabolic process"/>
    <property type="evidence" value="ECO:0007669"/>
    <property type="project" value="UniProtKB-KW"/>
</dbReference>
<dbReference type="CDD" id="cd10967">
    <property type="entry name" value="CE4_GLA_like_6s"/>
    <property type="match status" value="1"/>
</dbReference>
<keyword evidence="7" id="KW-0858">Xylan degradation</keyword>
<name>A0A512JLA0_9HYPH</name>
<dbReference type="PROSITE" id="PS51677">
    <property type="entry name" value="NODB"/>
    <property type="match status" value="1"/>
</dbReference>
<dbReference type="Pfam" id="PF01522">
    <property type="entry name" value="Polysacc_deac_1"/>
    <property type="match status" value="1"/>
</dbReference>
<keyword evidence="4" id="KW-0732">Signal</keyword>
<dbReference type="AlphaFoldDB" id="A0A512JLA0"/>
<proteinExistence type="inferred from homology"/>
<dbReference type="SUPFAM" id="SSF88713">
    <property type="entry name" value="Glycoside hydrolase/deacetylase"/>
    <property type="match status" value="1"/>
</dbReference>
<dbReference type="EMBL" id="BJZV01000013">
    <property type="protein sequence ID" value="GEP10693.1"/>
    <property type="molecule type" value="Genomic_DNA"/>
</dbReference>